<dbReference type="RefSeq" id="WP_377402417.1">
    <property type="nucleotide sequence ID" value="NZ_JBHUEQ010000025.1"/>
</dbReference>
<reference evidence="3" key="1">
    <citation type="journal article" date="2019" name="Int. J. Syst. Evol. Microbiol.">
        <title>The Global Catalogue of Microorganisms (GCM) 10K type strain sequencing project: providing services to taxonomists for standard genome sequencing and annotation.</title>
        <authorList>
            <consortium name="The Broad Institute Genomics Platform"/>
            <consortium name="The Broad Institute Genome Sequencing Center for Infectious Disease"/>
            <person name="Wu L."/>
            <person name="Ma J."/>
        </authorList>
    </citation>
    <scope>NUCLEOTIDE SEQUENCE [LARGE SCALE GENOMIC DNA]</scope>
    <source>
        <strain evidence="3">CG52</strain>
    </source>
</reference>
<protein>
    <submittedName>
        <fullName evidence="2">Uncharacterized protein</fullName>
    </submittedName>
</protein>
<evidence type="ECO:0000313" key="3">
    <source>
        <dbReference type="Proteomes" id="UP001597322"/>
    </source>
</evidence>
<evidence type="ECO:0000313" key="2">
    <source>
        <dbReference type="EMBL" id="MFD1746554.1"/>
    </source>
</evidence>
<name>A0ABW4M5U1_9HYPH</name>
<gene>
    <name evidence="2" type="ORF">ACFSE1_13865</name>
</gene>
<proteinExistence type="predicted"/>
<accession>A0ABW4M5U1</accession>
<keyword evidence="3" id="KW-1185">Reference proteome</keyword>
<dbReference type="Proteomes" id="UP001597322">
    <property type="component" value="Unassembled WGS sequence"/>
</dbReference>
<feature type="region of interest" description="Disordered" evidence="1">
    <location>
        <begin position="164"/>
        <end position="191"/>
    </location>
</feature>
<comment type="caution">
    <text evidence="2">The sequence shown here is derived from an EMBL/GenBank/DDBJ whole genome shotgun (WGS) entry which is preliminary data.</text>
</comment>
<dbReference type="EMBL" id="JBHUEQ010000025">
    <property type="protein sequence ID" value="MFD1746554.1"/>
    <property type="molecule type" value="Genomic_DNA"/>
</dbReference>
<organism evidence="2 3">
    <name type="scientific">Rhizobium helianthi</name>
    <dbReference type="NCBI Taxonomy" id="1132695"/>
    <lineage>
        <taxon>Bacteria</taxon>
        <taxon>Pseudomonadati</taxon>
        <taxon>Pseudomonadota</taxon>
        <taxon>Alphaproteobacteria</taxon>
        <taxon>Hyphomicrobiales</taxon>
        <taxon>Rhizobiaceae</taxon>
        <taxon>Rhizobium/Agrobacterium group</taxon>
        <taxon>Rhizobium</taxon>
    </lineage>
</organism>
<evidence type="ECO:0000256" key="1">
    <source>
        <dbReference type="SAM" id="MobiDB-lite"/>
    </source>
</evidence>
<sequence length="191" mass="20714">MDAWRDVDLALFGGAGTEEPVLGQQAKRAADGVLLELKSADAAASAEEQRQLLAEMMREMRAQFIAFRDLRAKAEALCEVGDEAAQKLARADLKAAGDAMSLIVRTLEKVDGLQRQLLRDREMEEERQANESGYPEAVHEVERLIEARAQELFEQWKRDFSAGTGGCRAAGADPPEGGNGCSAGGERPPDA</sequence>